<evidence type="ECO:0000313" key="1">
    <source>
        <dbReference type="EMBL" id="KAJ9083034.1"/>
    </source>
</evidence>
<organism evidence="1 2">
    <name type="scientific">Entomophthora muscae</name>
    <dbReference type="NCBI Taxonomy" id="34485"/>
    <lineage>
        <taxon>Eukaryota</taxon>
        <taxon>Fungi</taxon>
        <taxon>Fungi incertae sedis</taxon>
        <taxon>Zoopagomycota</taxon>
        <taxon>Entomophthoromycotina</taxon>
        <taxon>Entomophthoromycetes</taxon>
        <taxon>Entomophthorales</taxon>
        <taxon>Entomophthoraceae</taxon>
        <taxon>Entomophthora</taxon>
    </lineage>
</organism>
<accession>A0ACC2U7L5</accession>
<protein>
    <submittedName>
        <fullName evidence="1">Uncharacterized protein</fullName>
    </submittedName>
</protein>
<comment type="caution">
    <text evidence="1">The sequence shown here is derived from an EMBL/GenBank/DDBJ whole genome shotgun (WGS) entry which is preliminary data.</text>
</comment>
<keyword evidence="2" id="KW-1185">Reference proteome</keyword>
<sequence>MNVEGKASLLRKIASRSFKKSDTKEPAAYLPLRKRARMKWWMDISTCHMR</sequence>
<proteinExistence type="predicted"/>
<dbReference type="Proteomes" id="UP001165960">
    <property type="component" value="Unassembled WGS sequence"/>
</dbReference>
<dbReference type="EMBL" id="QTSX02001243">
    <property type="protein sequence ID" value="KAJ9083034.1"/>
    <property type="molecule type" value="Genomic_DNA"/>
</dbReference>
<reference evidence="1" key="1">
    <citation type="submission" date="2022-04" db="EMBL/GenBank/DDBJ databases">
        <title>Genome of the entomopathogenic fungus Entomophthora muscae.</title>
        <authorList>
            <person name="Elya C."/>
            <person name="Lovett B.R."/>
            <person name="Lee E."/>
            <person name="Macias A.M."/>
            <person name="Hajek A.E."/>
            <person name="De Bivort B.L."/>
            <person name="Kasson M.T."/>
            <person name="De Fine Licht H.H."/>
            <person name="Stajich J.E."/>
        </authorList>
    </citation>
    <scope>NUCLEOTIDE SEQUENCE</scope>
    <source>
        <strain evidence="1">Berkeley</strain>
    </source>
</reference>
<name>A0ACC2U7L5_9FUNG</name>
<evidence type="ECO:0000313" key="2">
    <source>
        <dbReference type="Proteomes" id="UP001165960"/>
    </source>
</evidence>
<gene>
    <name evidence="1" type="ORF">DSO57_1038808</name>
</gene>